<evidence type="ECO:0000313" key="3">
    <source>
        <dbReference type="EMBL" id="CAA0815828.1"/>
    </source>
</evidence>
<comment type="caution">
    <text evidence="3">The sequence shown here is derived from an EMBL/GenBank/DDBJ whole genome shotgun (WGS) entry which is preliminary data.</text>
</comment>
<keyword evidence="4" id="KW-1185">Reference proteome</keyword>
<name>A0A9N7MY56_STRHE</name>
<gene>
    <name evidence="3" type="ORF">SHERM_15714</name>
</gene>
<dbReference type="Proteomes" id="UP001153555">
    <property type="component" value="Unassembled WGS sequence"/>
</dbReference>
<feature type="non-terminal residue" evidence="3">
    <location>
        <position position="319"/>
    </location>
</feature>
<sequence length="319" mass="34621">FSLALVTVAADQGPQPCASVGTSRGHQFGRAVILRQIFWLSRFLLSMVWVRAAYSIFRWVEDGIEVGSLLPPFVILLGVGKIGLLVVLVVAGGGMPALSVFRLLAARVLPGWGAVWKWGMARAARCGCAVMVGVVPPFAPLPFSLSSGVGLGEAVAPTSSYLDHLCPHRRCNSKHVSHRVQRHHRSYRESGEFLTPSSIAGPSASSGVPRECTVPINCCLPRSSPASFSPVTPPRTTDRHPPASSASRLRDHRWLLSPARTTTSPFTAACNSFFPRAVVVEPDERTTGPRTTRLGYHFVRCRILIPRMVPKLDSPLVYI</sequence>
<feature type="non-terminal residue" evidence="3">
    <location>
        <position position="1"/>
    </location>
</feature>
<reference evidence="3" key="1">
    <citation type="submission" date="2019-12" db="EMBL/GenBank/DDBJ databases">
        <authorList>
            <person name="Scholes J."/>
        </authorList>
    </citation>
    <scope>NUCLEOTIDE SEQUENCE</scope>
</reference>
<dbReference type="AlphaFoldDB" id="A0A9N7MY56"/>
<protein>
    <submittedName>
        <fullName evidence="3">Uncharacterized protein</fullName>
    </submittedName>
</protein>
<feature type="transmembrane region" description="Helical" evidence="2">
    <location>
        <begin position="37"/>
        <end position="57"/>
    </location>
</feature>
<keyword evidence="2" id="KW-1133">Transmembrane helix</keyword>
<keyword evidence="2" id="KW-0812">Transmembrane</keyword>
<accession>A0A9N7MY56</accession>
<feature type="transmembrane region" description="Helical" evidence="2">
    <location>
        <begin position="69"/>
        <end position="92"/>
    </location>
</feature>
<evidence type="ECO:0000256" key="1">
    <source>
        <dbReference type="SAM" id="MobiDB-lite"/>
    </source>
</evidence>
<feature type="region of interest" description="Disordered" evidence="1">
    <location>
        <begin position="226"/>
        <end position="248"/>
    </location>
</feature>
<keyword evidence="2" id="KW-0472">Membrane</keyword>
<dbReference type="EMBL" id="CACSLK010013607">
    <property type="protein sequence ID" value="CAA0815828.1"/>
    <property type="molecule type" value="Genomic_DNA"/>
</dbReference>
<organism evidence="3 4">
    <name type="scientific">Striga hermonthica</name>
    <name type="common">Purple witchweed</name>
    <name type="synonym">Buchnera hermonthica</name>
    <dbReference type="NCBI Taxonomy" id="68872"/>
    <lineage>
        <taxon>Eukaryota</taxon>
        <taxon>Viridiplantae</taxon>
        <taxon>Streptophyta</taxon>
        <taxon>Embryophyta</taxon>
        <taxon>Tracheophyta</taxon>
        <taxon>Spermatophyta</taxon>
        <taxon>Magnoliopsida</taxon>
        <taxon>eudicotyledons</taxon>
        <taxon>Gunneridae</taxon>
        <taxon>Pentapetalae</taxon>
        <taxon>asterids</taxon>
        <taxon>lamiids</taxon>
        <taxon>Lamiales</taxon>
        <taxon>Orobanchaceae</taxon>
        <taxon>Buchnereae</taxon>
        <taxon>Striga</taxon>
    </lineage>
</organism>
<evidence type="ECO:0000313" key="4">
    <source>
        <dbReference type="Proteomes" id="UP001153555"/>
    </source>
</evidence>
<evidence type="ECO:0000256" key="2">
    <source>
        <dbReference type="SAM" id="Phobius"/>
    </source>
</evidence>
<proteinExistence type="predicted"/>